<dbReference type="EMBL" id="JAYGJQ010000001">
    <property type="protein sequence ID" value="MEA9356212.1"/>
    <property type="molecule type" value="Genomic_DNA"/>
</dbReference>
<keyword evidence="2" id="KW-0808">Transferase</keyword>
<protein>
    <submittedName>
        <fullName evidence="2">ThiF family adenylyltransferase</fullName>
    </submittedName>
</protein>
<dbReference type="PANTHER" id="PTHR43267:SF1">
    <property type="entry name" value="TRNA THREONYLCARBAMOYLADENOSINE DEHYDRATASE"/>
    <property type="match status" value="1"/>
</dbReference>
<comment type="caution">
    <text evidence="2">The sequence shown here is derived from an EMBL/GenBank/DDBJ whole genome shotgun (WGS) entry which is preliminary data.</text>
</comment>
<organism evidence="2 3">
    <name type="scientific">Bacteriovorax antarcticus</name>
    <dbReference type="NCBI Taxonomy" id="3088717"/>
    <lineage>
        <taxon>Bacteria</taxon>
        <taxon>Pseudomonadati</taxon>
        <taxon>Bdellovibrionota</taxon>
        <taxon>Bacteriovoracia</taxon>
        <taxon>Bacteriovoracales</taxon>
        <taxon>Bacteriovoracaceae</taxon>
        <taxon>Bacteriovorax</taxon>
    </lineage>
</organism>
<dbReference type="InterPro" id="IPR045886">
    <property type="entry name" value="ThiF/MoeB/HesA"/>
</dbReference>
<evidence type="ECO:0000313" key="2">
    <source>
        <dbReference type="EMBL" id="MEA9356212.1"/>
    </source>
</evidence>
<dbReference type="Proteomes" id="UP001302274">
    <property type="component" value="Unassembled WGS sequence"/>
</dbReference>
<sequence length="272" mass="30781">MFYSRNLGLVTEEEQRKICNGAVLVAGVGGMGGVAAEVLVRMGVGTIKICDFDIFEETNFNRQLHSNIQTIGRYKVEVLKEELLKINPNLKIESYTQGVTRDNIEELLEGVQIIINGMDKMYASLILERTARQKKLTIVDAWLTPFASVFVMKPESPHWEEFMDLPTLGVSLDDITDELCAKAVAKEIEYTFSHFNPYDIIDRELVHGIAHNKRIRPSLAPVVWLSGVLMANETVKILAGQPHTDHAGIFYNQYDHTIMRGEIKFKNIRKVS</sequence>
<dbReference type="GO" id="GO:0016779">
    <property type="term" value="F:nucleotidyltransferase activity"/>
    <property type="evidence" value="ECO:0007669"/>
    <property type="project" value="UniProtKB-KW"/>
</dbReference>
<dbReference type="Gene3D" id="3.40.50.720">
    <property type="entry name" value="NAD(P)-binding Rossmann-like Domain"/>
    <property type="match status" value="1"/>
</dbReference>
<reference evidence="2 3" key="1">
    <citation type="submission" date="2023-11" db="EMBL/GenBank/DDBJ databases">
        <title>A Novel Polar Bacteriovorax (B. antarcticus) Isolated from the Biocrust in Antarctica.</title>
        <authorList>
            <person name="Mun W."/>
            <person name="Choi S.Y."/>
            <person name="Mitchell R.J."/>
        </authorList>
    </citation>
    <scope>NUCLEOTIDE SEQUENCE [LARGE SCALE GENOMIC DNA]</scope>
    <source>
        <strain evidence="2 3">PP10</strain>
    </source>
</reference>
<dbReference type="RefSeq" id="WP_323575895.1">
    <property type="nucleotide sequence ID" value="NZ_JAYGJQ010000001.1"/>
</dbReference>
<evidence type="ECO:0000313" key="3">
    <source>
        <dbReference type="Proteomes" id="UP001302274"/>
    </source>
</evidence>
<dbReference type="Pfam" id="PF00899">
    <property type="entry name" value="ThiF"/>
    <property type="match status" value="1"/>
</dbReference>
<accession>A0ABU5VT27</accession>
<dbReference type="SUPFAM" id="SSF69572">
    <property type="entry name" value="Activating enzymes of the ubiquitin-like proteins"/>
    <property type="match status" value="1"/>
</dbReference>
<feature type="domain" description="THIF-type NAD/FAD binding fold" evidence="1">
    <location>
        <begin position="3"/>
        <end position="258"/>
    </location>
</feature>
<proteinExistence type="predicted"/>
<name>A0ABU5VT27_9BACT</name>
<dbReference type="PANTHER" id="PTHR43267">
    <property type="entry name" value="TRNA THREONYLCARBAMOYLADENOSINE DEHYDRATASE"/>
    <property type="match status" value="1"/>
</dbReference>
<gene>
    <name evidence="2" type="ORF">SHI21_08365</name>
</gene>
<dbReference type="InterPro" id="IPR035985">
    <property type="entry name" value="Ubiquitin-activating_enz"/>
</dbReference>
<keyword evidence="3" id="KW-1185">Reference proteome</keyword>
<keyword evidence="2" id="KW-0548">Nucleotidyltransferase</keyword>
<dbReference type="InterPro" id="IPR000594">
    <property type="entry name" value="ThiF_NAD_FAD-bd"/>
</dbReference>
<evidence type="ECO:0000259" key="1">
    <source>
        <dbReference type="Pfam" id="PF00899"/>
    </source>
</evidence>